<sequence length="150" mass="16571">MAKKSNICSSVEGNNLSFNTRQFFSKPPIFNEILKKRVYPFKLGINGYVEIETPIEDPEKTAVYTTSLTEKGDSIQGGSIDGWSTRPIKPPTKGAATGTHSASFGSLKGHSYAHVESPHRDHLQSADIQARHPQVIEIINPIYGFDLKEI</sequence>
<organism evidence="2 3">
    <name type="scientific">Crenothrix polyspora</name>
    <dbReference type="NCBI Taxonomy" id="360316"/>
    <lineage>
        <taxon>Bacteria</taxon>
        <taxon>Pseudomonadati</taxon>
        <taxon>Pseudomonadota</taxon>
        <taxon>Gammaproteobacteria</taxon>
        <taxon>Methylococcales</taxon>
        <taxon>Crenotrichaceae</taxon>
        <taxon>Crenothrix</taxon>
    </lineage>
</organism>
<dbReference type="OrthoDB" id="9901991at2"/>
<evidence type="ECO:0000313" key="2">
    <source>
        <dbReference type="EMBL" id="SJM91155.1"/>
    </source>
</evidence>
<evidence type="ECO:0000256" key="1">
    <source>
        <dbReference type="SAM" id="MobiDB-lite"/>
    </source>
</evidence>
<reference evidence="3" key="1">
    <citation type="submission" date="2017-02" db="EMBL/GenBank/DDBJ databases">
        <authorList>
            <person name="Daims H."/>
        </authorList>
    </citation>
    <scope>NUCLEOTIDE SEQUENCE [LARGE SCALE GENOMIC DNA]</scope>
</reference>
<protein>
    <submittedName>
        <fullName evidence="2">Uncharacterized protein</fullName>
    </submittedName>
</protein>
<dbReference type="AlphaFoldDB" id="A0A1R4H4H5"/>
<dbReference type="EMBL" id="FUKJ01000122">
    <property type="protein sequence ID" value="SJM91155.1"/>
    <property type="molecule type" value="Genomic_DNA"/>
</dbReference>
<feature type="region of interest" description="Disordered" evidence="1">
    <location>
        <begin position="75"/>
        <end position="101"/>
    </location>
</feature>
<gene>
    <name evidence="2" type="ORF">CRENPOLYSF2_2080005</name>
</gene>
<keyword evidence="3" id="KW-1185">Reference proteome</keyword>
<name>A0A1R4H4H5_9GAMM</name>
<evidence type="ECO:0000313" key="3">
    <source>
        <dbReference type="Proteomes" id="UP000195442"/>
    </source>
</evidence>
<proteinExistence type="predicted"/>
<accession>A0A1R4H4H5</accession>
<dbReference type="RefSeq" id="WP_087146415.1">
    <property type="nucleotide sequence ID" value="NZ_FUKJ01000122.1"/>
</dbReference>
<dbReference type="Proteomes" id="UP000195442">
    <property type="component" value="Unassembled WGS sequence"/>
</dbReference>